<feature type="domain" description="RNase H type-1" evidence="1">
    <location>
        <begin position="64"/>
        <end position="185"/>
    </location>
</feature>
<evidence type="ECO:0000259" key="1">
    <source>
        <dbReference type="Pfam" id="PF13456"/>
    </source>
</evidence>
<dbReference type="Proteomes" id="UP001497457">
    <property type="component" value="Chromosome 16b"/>
</dbReference>
<dbReference type="Gene3D" id="3.30.420.10">
    <property type="entry name" value="Ribonuclease H-like superfamily/Ribonuclease H"/>
    <property type="match status" value="1"/>
</dbReference>
<proteinExistence type="predicted"/>
<gene>
    <name evidence="2" type="ORF">URODEC1_LOCUS34804</name>
</gene>
<reference evidence="2 3" key="2">
    <citation type="submission" date="2024-10" db="EMBL/GenBank/DDBJ databases">
        <authorList>
            <person name="Ryan C."/>
        </authorList>
    </citation>
    <scope>NUCLEOTIDE SEQUENCE [LARGE SCALE GENOMIC DNA]</scope>
</reference>
<protein>
    <recommendedName>
        <fullName evidence="1">RNase H type-1 domain-containing protein</fullName>
    </recommendedName>
</protein>
<dbReference type="Pfam" id="PF13456">
    <property type="entry name" value="RVT_3"/>
    <property type="match status" value="1"/>
</dbReference>
<dbReference type="EMBL" id="OZ075126">
    <property type="protein sequence ID" value="CAL4944430.1"/>
    <property type="molecule type" value="Genomic_DNA"/>
</dbReference>
<evidence type="ECO:0000313" key="2">
    <source>
        <dbReference type="EMBL" id="CAL4944430.1"/>
    </source>
</evidence>
<dbReference type="PANTHER" id="PTHR47074:SF11">
    <property type="entry name" value="REVERSE TRANSCRIPTASE-LIKE PROTEIN"/>
    <property type="match status" value="1"/>
</dbReference>
<reference evidence="3" key="1">
    <citation type="submission" date="2024-06" db="EMBL/GenBank/DDBJ databases">
        <authorList>
            <person name="Ryan C."/>
        </authorList>
    </citation>
    <scope>NUCLEOTIDE SEQUENCE [LARGE SCALE GENOMIC DNA]</scope>
</reference>
<dbReference type="InterPro" id="IPR002156">
    <property type="entry name" value="RNaseH_domain"/>
</dbReference>
<dbReference type="InterPro" id="IPR036397">
    <property type="entry name" value="RNaseH_sf"/>
</dbReference>
<name>A0ABC8YHK1_9POAL</name>
<keyword evidence="3" id="KW-1185">Reference proteome</keyword>
<dbReference type="SUPFAM" id="SSF53098">
    <property type="entry name" value="Ribonuclease H-like"/>
    <property type="match status" value="1"/>
</dbReference>
<sequence length="226" mass="25365">MHLPNLPVTIQISSLKIHGCQHASIWARDTATDLWHILHPQKQPSIQKSYQGWKKPPPSWMKCNVDGAFYDSFHSGASGAVLRDENGVFRGARAIWYANSLNALTMEARACRDGLIFARQHGVTRLILETDCEALIKLWNSKDLQRSEAAVIINEIKELSFSFNAFVFRFTSRLCNQVAHGCAKLVSATMTWGEWLLEAPQSVRAYLNNDCNISPDLGINQHETAA</sequence>
<dbReference type="InterPro" id="IPR012337">
    <property type="entry name" value="RNaseH-like_sf"/>
</dbReference>
<accession>A0ABC8YHK1</accession>
<dbReference type="CDD" id="cd06222">
    <property type="entry name" value="RNase_H_like"/>
    <property type="match status" value="1"/>
</dbReference>
<evidence type="ECO:0000313" key="3">
    <source>
        <dbReference type="Proteomes" id="UP001497457"/>
    </source>
</evidence>
<dbReference type="AlphaFoldDB" id="A0ABC8YHK1"/>
<organism evidence="2 3">
    <name type="scientific">Urochloa decumbens</name>
    <dbReference type="NCBI Taxonomy" id="240449"/>
    <lineage>
        <taxon>Eukaryota</taxon>
        <taxon>Viridiplantae</taxon>
        <taxon>Streptophyta</taxon>
        <taxon>Embryophyta</taxon>
        <taxon>Tracheophyta</taxon>
        <taxon>Spermatophyta</taxon>
        <taxon>Magnoliopsida</taxon>
        <taxon>Liliopsida</taxon>
        <taxon>Poales</taxon>
        <taxon>Poaceae</taxon>
        <taxon>PACMAD clade</taxon>
        <taxon>Panicoideae</taxon>
        <taxon>Panicodae</taxon>
        <taxon>Paniceae</taxon>
        <taxon>Melinidinae</taxon>
        <taxon>Urochloa</taxon>
    </lineage>
</organism>
<dbReference type="InterPro" id="IPR044730">
    <property type="entry name" value="RNase_H-like_dom_plant"/>
</dbReference>
<dbReference type="PANTHER" id="PTHR47074">
    <property type="entry name" value="BNAC02G40300D PROTEIN"/>
    <property type="match status" value="1"/>
</dbReference>
<dbReference type="InterPro" id="IPR052929">
    <property type="entry name" value="RNase_H-like_EbsB-rel"/>
</dbReference>